<comment type="caution">
    <text evidence="1">The sequence shown here is derived from an EMBL/GenBank/DDBJ whole genome shotgun (WGS) entry which is preliminary data.</text>
</comment>
<keyword evidence="2" id="KW-1185">Reference proteome</keyword>
<organism evidence="1 2">
    <name type="scientific">Nepenthes gracilis</name>
    <name type="common">Slender pitcher plant</name>
    <dbReference type="NCBI Taxonomy" id="150966"/>
    <lineage>
        <taxon>Eukaryota</taxon>
        <taxon>Viridiplantae</taxon>
        <taxon>Streptophyta</taxon>
        <taxon>Embryophyta</taxon>
        <taxon>Tracheophyta</taxon>
        <taxon>Spermatophyta</taxon>
        <taxon>Magnoliopsida</taxon>
        <taxon>eudicotyledons</taxon>
        <taxon>Gunneridae</taxon>
        <taxon>Pentapetalae</taxon>
        <taxon>Caryophyllales</taxon>
        <taxon>Nepenthaceae</taxon>
        <taxon>Nepenthes</taxon>
    </lineage>
</organism>
<dbReference type="PANTHER" id="PTHR36008">
    <property type="entry name" value="OS09G0478400 PROTEIN"/>
    <property type="match status" value="1"/>
</dbReference>
<reference evidence="1" key="1">
    <citation type="submission" date="2023-05" db="EMBL/GenBank/DDBJ databases">
        <title>Nepenthes gracilis genome sequencing.</title>
        <authorList>
            <person name="Fukushima K."/>
        </authorList>
    </citation>
    <scope>NUCLEOTIDE SEQUENCE</scope>
    <source>
        <strain evidence="1">SING2019-196</strain>
    </source>
</reference>
<dbReference type="EMBL" id="BSYO01000027">
    <property type="protein sequence ID" value="GMH24305.1"/>
    <property type="molecule type" value="Genomic_DNA"/>
</dbReference>
<evidence type="ECO:0000313" key="2">
    <source>
        <dbReference type="Proteomes" id="UP001279734"/>
    </source>
</evidence>
<dbReference type="Proteomes" id="UP001279734">
    <property type="component" value="Unassembled WGS sequence"/>
</dbReference>
<accession>A0AAD3T6E7</accession>
<protein>
    <submittedName>
        <fullName evidence="1">Uncharacterized protein</fullName>
    </submittedName>
</protein>
<dbReference type="PANTHER" id="PTHR36008:SF1">
    <property type="entry name" value="OS09G0478400 PROTEIN"/>
    <property type="match status" value="1"/>
</dbReference>
<gene>
    <name evidence="1" type="ORF">Nepgr_026148</name>
</gene>
<evidence type="ECO:0000313" key="1">
    <source>
        <dbReference type="EMBL" id="GMH24305.1"/>
    </source>
</evidence>
<dbReference type="AlphaFoldDB" id="A0AAD3T6E7"/>
<sequence>MQLSATPYRPGRFSSGRNPCISNLSRRRYLRRRLKAATSGSSFQISDNRASGNCMYRIGRPLFLLKKSLHTISHDRPSETLKRKIAELERIRKIKNQKKNEVFVEVPESRAFLDTATMPMILTAVGVALFAKILMMYDESKSQELIERKFKNAPPGQGTVRMLTHEEWDKIREVRPRTPFESKLARPNARIRTGEPLKMEDLKDWTIDVFMDAVTRAEDAVRHGSR</sequence>
<name>A0AAD3T6E7_NEPGR</name>
<proteinExistence type="predicted"/>